<proteinExistence type="predicted"/>
<dbReference type="AlphaFoldDB" id="A0A7S3B3F9"/>
<protein>
    <submittedName>
        <fullName evidence="1">Uncharacterized protein</fullName>
    </submittedName>
</protein>
<dbReference type="EMBL" id="HBHX01041462">
    <property type="protein sequence ID" value="CAE0122312.1"/>
    <property type="molecule type" value="Transcribed_RNA"/>
</dbReference>
<sequence length="209" mass="22787">MLAACATDHKLAFELPRFGLPLNRHLAHTLRRLQPPAPNCTCVYTRLQDDFSSKFANSKADRSRASMTGDAAGSNRSAMKLLEELGSNGGSGIISRVDAALPPSQRGIAPIELVSNCHPHHVCQDHVVREYGSRVVMHSPRQRSAAVAATLSMTESNAEMFYDLYRCARCPLPLVPGRPSDTASSFFHAVDMLHARMHGVPNSDGVRII</sequence>
<name>A0A7S3B3F9_9EUKA</name>
<organism evidence="1">
    <name type="scientific">Haptolina ericina</name>
    <dbReference type="NCBI Taxonomy" id="156174"/>
    <lineage>
        <taxon>Eukaryota</taxon>
        <taxon>Haptista</taxon>
        <taxon>Haptophyta</taxon>
        <taxon>Prymnesiophyceae</taxon>
        <taxon>Prymnesiales</taxon>
        <taxon>Prymnesiaceae</taxon>
        <taxon>Haptolina</taxon>
    </lineage>
</organism>
<reference evidence="1" key="1">
    <citation type="submission" date="2021-01" db="EMBL/GenBank/DDBJ databases">
        <authorList>
            <person name="Corre E."/>
            <person name="Pelletier E."/>
            <person name="Niang G."/>
            <person name="Scheremetjew M."/>
            <person name="Finn R."/>
            <person name="Kale V."/>
            <person name="Holt S."/>
            <person name="Cochrane G."/>
            <person name="Meng A."/>
            <person name="Brown T."/>
            <person name="Cohen L."/>
        </authorList>
    </citation>
    <scope>NUCLEOTIDE SEQUENCE</scope>
    <source>
        <strain evidence="1">CCMP281</strain>
    </source>
</reference>
<evidence type="ECO:0000313" key="1">
    <source>
        <dbReference type="EMBL" id="CAE0122312.1"/>
    </source>
</evidence>
<gene>
    <name evidence="1" type="ORF">HERI1096_LOCUS23013</name>
</gene>
<accession>A0A7S3B3F9</accession>